<evidence type="ECO:0000259" key="4">
    <source>
        <dbReference type="SMART" id="SM00446"/>
    </source>
</evidence>
<dbReference type="OrthoDB" id="1936963at2759"/>
<evidence type="ECO:0000313" key="5">
    <source>
        <dbReference type="EMBL" id="KAB8349803.1"/>
    </source>
</evidence>
<evidence type="ECO:0000256" key="2">
    <source>
        <dbReference type="ARBA" id="ARBA00022737"/>
    </source>
</evidence>
<feature type="region of interest" description="Disordered" evidence="3">
    <location>
        <begin position="248"/>
        <end position="331"/>
    </location>
</feature>
<keyword evidence="1" id="KW-0433">Leucine-rich repeat</keyword>
<reference evidence="5 6" key="1">
    <citation type="submission" date="2019-06" db="EMBL/GenBank/DDBJ databases">
        <title>A chromosomal-level reference genome of Carpinus fangiana (Coryloideae, Betulaceae).</title>
        <authorList>
            <person name="Yang X."/>
            <person name="Wang Z."/>
            <person name="Zhang L."/>
            <person name="Hao G."/>
            <person name="Liu J."/>
            <person name="Yang Y."/>
        </authorList>
    </citation>
    <scope>NUCLEOTIDE SEQUENCE [LARGE SCALE GENOMIC DNA]</scope>
    <source>
        <strain evidence="5">Cfa_2016G</strain>
        <tissue evidence="5">Leaf</tissue>
    </source>
</reference>
<feature type="compositionally biased region" description="Polar residues" evidence="3">
    <location>
        <begin position="591"/>
        <end position="604"/>
    </location>
</feature>
<dbReference type="InterPro" id="IPR003591">
    <property type="entry name" value="Leu-rich_rpt_typical-subtyp"/>
</dbReference>
<dbReference type="InterPro" id="IPR003603">
    <property type="entry name" value="U2A'_phosphoprotein32A_C"/>
</dbReference>
<evidence type="ECO:0000313" key="6">
    <source>
        <dbReference type="Proteomes" id="UP000327013"/>
    </source>
</evidence>
<dbReference type="PANTHER" id="PTHR46652">
    <property type="entry name" value="LEUCINE-RICH REPEAT AND IQ DOMAIN-CONTAINING PROTEIN 1-RELATED"/>
    <property type="match status" value="1"/>
</dbReference>
<dbReference type="Pfam" id="PF04696">
    <property type="entry name" value="Pinin_SDK_memA"/>
    <property type="match status" value="1"/>
</dbReference>
<dbReference type="Pfam" id="PF13855">
    <property type="entry name" value="LRR_8"/>
    <property type="match status" value="1"/>
</dbReference>
<comment type="caution">
    <text evidence="5">The sequence shown here is derived from an EMBL/GenBank/DDBJ whole genome shotgun (WGS) entry which is preliminary data.</text>
</comment>
<dbReference type="FunFam" id="3.80.10.10:FF:000446">
    <property type="entry name" value="Protein phosphatase 1 regulatory subunit SDS22"/>
    <property type="match status" value="1"/>
</dbReference>
<keyword evidence="2" id="KW-0677">Repeat</keyword>
<dbReference type="SMART" id="SM00369">
    <property type="entry name" value="LRR_TYP"/>
    <property type="match status" value="5"/>
</dbReference>
<sequence>MDDRARTLASAVVIPDPPSQPASRSPTPTQSHHVAPNGHAHQDPQVPSLKRRASTSNPYDDTTNQDPYAKRARLTSAFDAPRSTAAQRKRPSEHAGEADRKRGRRLFGSLLGTLAQAAPSNAAQQRRAEVERKQRAKLAASAVADTSSAPSTLTDTNPSTEAEARGAREVPGNRVRTAEELMQLKARRAKLGRRVEVEALGARHAAMRARAGFLRTGGEPRVYWRPFELRAEEEEKIARQREEVEQDIVAENAAAKDRWEKEDIEKGEESKGEGHGEGGEREDLTDETGHEHAPTVGQEGDAATMAGSGLGDAQDKEDEGKDNGDDDEDMVMNRDAEEDPVLCHLPGSYGAYHEFLASALLYKTTLRTNVAMTSQVWPFPETEPIVNKYEDAEHGNGQASWAIYVGYKVSEEEEAEIMEYLMDDLDEDDYDFEIFELVDRTDKGLTEIYNDHIRILDSPDITEPCELPHHYDIFGVVEDSQWRTKGILLVNLCNLDGKVDALRCPAAEVNVVLFNLFIANMDWEEFKDMAEIGDWKRTYGCEPFPPRPAFSPLFARIILAHPALATCTPQGGTMAELSASGKETDLPHSNGGASSTNHPQNQDQARPGPPTDKRGWDGKLRVGKAAEQYEAEHMDGPTPPDSEDDNEDDQSENEDTGHASTAATTPAPSILDTANGRQVTTRVEDGPTPTTIEADEDLLSAYPVDETEIDLNHSRITSITSLALERFGQLQRLCLRQNQIPSIHFPPASAWQSTATLTELDLYDNAIAHIKGLDDLTNLETLDLSFNSIKHIKRLSHLHKLKDLFFVQNRIVKIENLEGLGELTNLELGGNRIREIENLEAVPKLTQLWLGKNKIAELKNLESLQHLTLISIQSNRLTSPSLSHLATLPHLTELYLSHNLINSLKGLEDCVHMTTLDISFNPVTSLQGIGKMKDLEEFWASGCRLDDFEEIEKELGDKESLETVYFESNPLQLRQPAVYRNKVRLRLPHVKQIDATFVRV</sequence>
<dbReference type="Gene3D" id="3.80.10.10">
    <property type="entry name" value="Ribonuclease Inhibitor"/>
    <property type="match status" value="2"/>
</dbReference>
<feature type="compositionally biased region" description="Basic and acidic residues" evidence="3">
    <location>
        <begin position="254"/>
        <end position="293"/>
    </location>
</feature>
<feature type="compositionally biased region" description="Polar residues" evidence="3">
    <location>
        <begin position="21"/>
        <end position="32"/>
    </location>
</feature>
<feature type="region of interest" description="Disordered" evidence="3">
    <location>
        <begin position="629"/>
        <end position="696"/>
    </location>
</feature>
<feature type="compositionally biased region" description="Low complexity" evidence="3">
    <location>
        <begin position="659"/>
        <end position="669"/>
    </location>
</feature>
<dbReference type="PANTHER" id="PTHR46652:SF3">
    <property type="entry name" value="LEUCINE-RICH REPEAT-CONTAINING PROTEIN 9"/>
    <property type="match status" value="1"/>
</dbReference>
<dbReference type="SMART" id="SM00446">
    <property type="entry name" value="LRRcap"/>
    <property type="match status" value="1"/>
</dbReference>
<feature type="region of interest" description="Disordered" evidence="3">
    <location>
        <begin position="574"/>
        <end position="617"/>
    </location>
</feature>
<feature type="compositionally biased region" description="Acidic residues" evidence="3">
    <location>
        <begin position="641"/>
        <end position="654"/>
    </location>
</feature>
<evidence type="ECO:0000256" key="3">
    <source>
        <dbReference type="SAM" id="MobiDB-lite"/>
    </source>
</evidence>
<dbReference type="SMART" id="SM00365">
    <property type="entry name" value="LRR_SD22"/>
    <property type="match status" value="9"/>
</dbReference>
<dbReference type="PROSITE" id="PS51450">
    <property type="entry name" value="LRR"/>
    <property type="match status" value="6"/>
</dbReference>
<feature type="compositionally biased region" description="Polar residues" evidence="3">
    <location>
        <begin position="144"/>
        <end position="160"/>
    </location>
</feature>
<keyword evidence="6" id="KW-1185">Reference proteome</keyword>
<dbReference type="AlphaFoldDB" id="A0A5N6KX21"/>
<dbReference type="InterPro" id="IPR053832">
    <property type="entry name" value="DUF6924"/>
</dbReference>
<organism evidence="5 6">
    <name type="scientific">Carpinus fangiana</name>
    <dbReference type="NCBI Taxonomy" id="176857"/>
    <lineage>
        <taxon>Eukaryota</taxon>
        <taxon>Viridiplantae</taxon>
        <taxon>Streptophyta</taxon>
        <taxon>Embryophyta</taxon>
        <taxon>Tracheophyta</taxon>
        <taxon>Spermatophyta</taxon>
        <taxon>Magnoliopsida</taxon>
        <taxon>eudicotyledons</taxon>
        <taxon>Gunneridae</taxon>
        <taxon>Pentapetalae</taxon>
        <taxon>rosids</taxon>
        <taxon>fabids</taxon>
        <taxon>Fagales</taxon>
        <taxon>Betulaceae</taxon>
        <taxon>Carpinus</taxon>
    </lineage>
</organism>
<name>A0A5N6KX21_9ROSI</name>
<feature type="region of interest" description="Disordered" evidence="3">
    <location>
        <begin position="1"/>
        <end position="103"/>
    </location>
</feature>
<dbReference type="InterPro" id="IPR006786">
    <property type="entry name" value="Pinin_SDK_MemA"/>
</dbReference>
<accession>A0A5N6KX21</accession>
<feature type="compositionally biased region" description="Basic and acidic residues" evidence="3">
    <location>
        <begin position="90"/>
        <end position="100"/>
    </location>
</feature>
<protein>
    <recommendedName>
        <fullName evidence="4">U2A'/phosphoprotein 32 family A C-terminal domain-containing protein</fullName>
    </recommendedName>
</protein>
<dbReference type="InterPro" id="IPR001611">
    <property type="entry name" value="Leu-rich_rpt"/>
</dbReference>
<dbReference type="Proteomes" id="UP000327013">
    <property type="component" value="Unassembled WGS sequence"/>
</dbReference>
<dbReference type="SUPFAM" id="SSF52058">
    <property type="entry name" value="L domain-like"/>
    <property type="match status" value="1"/>
</dbReference>
<feature type="domain" description="U2A'/phosphoprotein 32 family A C-terminal" evidence="4">
    <location>
        <begin position="976"/>
        <end position="994"/>
    </location>
</feature>
<evidence type="ECO:0000256" key="1">
    <source>
        <dbReference type="ARBA" id="ARBA00022614"/>
    </source>
</evidence>
<dbReference type="EMBL" id="VIBQ01000014">
    <property type="protein sequence ID" value="KAB8349803.1"/>
    <property type="molecule type" value="Genomic_DNA"/>
</dbReference>
<dbReference type="Pfam" id="PF21962">
    <property type="entry name" value="DUF6924"/>
    <property type="match status" value="1"/>
</dbReference>
<feature type="compositionally biased region" description="Polar residues" evidence="3">
    <location>
        <begin position="54"/>
        <end position="66"/>
    </location>
</feature>
<dbReference type="InterPro" id="IPR050836">
    <property type="entry name" value="SDS22/Internalin_LRR"/>
</dbReference>
<feature type="region of interest" description="Disordered" evidence="3">
    <location>
        <begin position="117"/>
        <end position="171"/>
    </location>
</feature>
<gene>
    <name evidence="5" type="ORF">FH972_023816</name>
</gene>
<dbReference type="Pfam" id="PF14580">
    <property type="entry name" value="LRR_9"/>
    <property type="match status" value="1"/>
</dbReference>
<proteinExistence type="predicted"/>
<dbReference type="InterPro" id="IPR032675">
    <property type="entry name" value="LRR_dom_sf"/>
</dbReference>